<feature type="domain" description="Glycosyltransferase 2-like" evidence="1">
    <location>
        <begin position="14"/>
        <end position="142"/>
    </location>
</feature>
<dbReference type="InterPro" id="IPR001173">
    <property type="entry name" value="Glyco_trans_2-like"/>
</dbReference>
<dbReference type="PANTHER" id="PTHR43179:SF7">
    <property type="entry name" value="RHAMNOSYLTRANSFERASE WBBL"/>
    <property type="match status" value="1"/>
</dbReference>
<dbReference type="Proteomes" id="UP000239480">
    <property type="component" value="Unassembled WGS sequence"/>
</dbReference>
<protein>
    <submittedName>
        <fullName evidence="2">GT2 family glycosyltransferase</fullName>
    </submittedName>
</protein>
<comment type="caution">
    <text evidence="2">The sequence shown here is derived from an EMBL/GenBank/DDBJ whole genome shotgun (WGS) entry which is preliminary data.</text>
</comment>
<dbReference type="SUPFAM" id="SSF53448">
    <property type="entry name" value="Nucleotide-diphospho-sugar transferases"/>
    <property type="match status" value="1"/>
</dbReference>
<keyword evidence="2" id="KW-0808">Transferase</keyword>
<dbReference type="EMBL" id="PVTD01000003">
    <property type="protein sequence ID" value="PRY24230.1"/>
    <property type="molecule type" value="Genomic_DNA"/>
</dbReference>
<dbReference type="Gene3D" id="3.90.550.10">
    <property type="entry name" value="Spore Coat Polysaccharide Biosynthesis Protein SpsA, Chain A"/>
    <property type="match status" value="1"/>
</dbReference>
<name>A0A2T0RSZ7_9RHOB</name>
<sequence length="343" mass="37757">MTRRPDPVPAEIAVITVNYGTAALALEAVESVLAADHGGRGIEVHLVDNASPDDDAQAIRAAAGQRGWGDRVHLYFEEENHGFARGNNLVFRALEQRDTPPDKVFLLNPDARLGNEAMERLADYLDEHPQTATVGARISMPGGRAVTSAFRFPGMISVLAETANFGPISRLFERYVVPLRPEQPTGPVDWVSGAAVMFRFAPIREAGFFDPDYFLYFEEVDLQWRLARAGWGSALVAEAHVIHEEGAATRIRSDESRTARPDYWYNSHRIFLRTTLGRSRAALTAAAMLPAAWMNHLHSAVRGRTVHLPADFIRDHCRVVLKPLLLGERSEPPGRIGGAGGHG</sequence>
<evidence type="ECO:0000313" key="2">
    <source>
        <dbReference type="EMBL" id="PRY24230.1"/>
    </source>
</evidence>
<evidence type="ECO:0000313" key="3">
    <source>
        <dbReference type="Proteomes" id="UP000239480"/>
    </source>
</evidence>
<dbReference type="OrthoDB" id="9771846at2"/>
<evidence type="ECO:0000259" key="1">
    <source>
        <dbReference type="Pfam" id="PF00535"/>
    </source>
</evidence>
<dbReference type="InterPro" id="IPR029044">
    <property type="entry name" value="Nucleotide-diphossugar_trans"/>
</dbReference>
<dbReference type="AlphaFoldDB" id="A0A2T0RSZ7"/>
<organism evidence="2 3">
    <name type="scientific">Aliiruegeria haliotis</name>
    <dbReference type="NCBI Taxonomy" id="1280846"/>
    <lineage>
        <taxon>Bacteria</taxon>
        <taxon>Pseudomonadati</taxon>
        <taxon>Pseudomonadota</taxon>
        <taxon>Alphaproteobacteria</taxon>
        <taxon>Rhodobacterales</taxon>
        <taxon>Roseobacteraceae</taxon>
        <taxon>Aliiruegeria</taxon>
    </lineage>
</organism>
<dbReference type="CDD" id="cd04186">
    <property type="entry name" value="GT_2_like_c"/>
    <property type="match status" value="1"/>
</dbReference>
<accession>A0A2T0RSZ7</accession>
<proteinExistence type="predicted"/>
<dbReference type="RefSeq" id="WP_106204614.1">
    <property type="nucleotide sequence ID" value="NZ_PVTD01000003.1"/>
</dbReference>
<keyword evidence="3" id="KW-1185">Reference proteome</keyword>
<gene>
    <name evidence="2" type="ORF">CLV78_10394</name>
</gene>
<dbReference type="GO" id="GO:0016740">
    <property type="term" value="F:transferase activity"/>
    <property type="evidence" value="ECO:0007669"/>
    <property type="project" value="UniProtKB-KW"/>
</dbReference>
<dbReference type="Pfam" id="PF00535">
    <property type="entry name" value="Glycos_transf_2"/>
    <property type="match status" value="1"/>
</dbReference>
<reference evidence="2 3" key="1">
    <citation type="submission" date="2018-03" db="EMBL/GenBank/DDBJ databases">
        <title>Genomic Encyclopedia of Archaeal and Bacterial Type Strains, Phase II (KMG-II): from individual species to whole genera.</title>
        <authorList>
            <person name="Goeker M."/>
        </authorList>
    </citation>
    <scope>NUCLEOTIDE SEQUENCE [LARGE SCALE GENOMIC DNA]</scope>
    <source>
        <strain evidence="2 3">DSM 29328</strain>
    </source>
</reference>
<dbReference type="PANTHER" id="PTHR43179">
    <property type="entry name" value="RHAMNOSYLTRANSFERASE WBBL"/>
    <property type="match status" value="1"/>
</dbReference>